<name>A0A553UHX0_9DEIO</name>
<dbReference type="OrthoDB" id="74042at2"/>
<gene>
    <name evidence="2" type="ORF">FNU79_17420</name>
</gene>
<keyword evidence="1" id="KW-0472">Membrane</keyword>
<organism evidence="2 3">
    <name type="scientific">Deinococcus detaillensis</name>
    <dbReference type="NCBI Taxonomy" id="2592048"/>
    <lineage>
        <taxon>Bacteria</taxon>
        <taxon>Thermotogati</taxon>
        <taxon>Deinococcota</taxon>
        <taxon>Deinococci</taxon>
        <taxon>Deinococcales</taxon>
        <taxon>Deinococcaceae</taxon>
        <taxon>Deinococcus</taxon>
    </lineage>
</organism>
<dbReference type="EMBL" id="VKDB01000036">
    <property type="protein sequence ID" value="TSA79814.1"/>
    <property type="molecule type" value="Genomic_DNA"/>
</dbReference>
<dbReference type="AlphaFoldDB" id="A0A553UHX0"/>
<proteinExistence type="predicted"/>
<sequence length="139" mass="15511">MPASKRTWLIGALVILGGLGVWWTSERRWSGPLYCIEKPGTLWNGVAALPAEYTPECPESRSYRQEVRSGLSRVERYRVDGWHPNVLLGVMKQAGYRQTTDDPIAPGNYAAFLTGQSGMIQYLANLQDRQTVVTLSGRP</sequence>
<dbReference type="Proteomes" id="UP000316092">
    <property type="component" value="Unassembled WGS sequence"/>
</dbReference>
<reference evidence="2 3" key="1">
    <citation type="submission" date="2019-07" db="EMBL/GenBank/DDBJ databases">
        <title>Deinococcus detaillus sp. nov., isolated from humus soil in Antarctica.</title>
        <authorList>
            <person name="Zhang K."/>
        </authorList>
    </citation>
    <scope>NUCLEOTIDE SEQUENCE [LARGE SCALE GENOMIC DNA]</scope>
    <source>
        <strain evidence="2 3">H1</strain>
    </source>
</reference>
<dbReference type="RefSeq" id="WP_143722065.1">
    <property type="nucleotide sequence ID" value="NZ_VKDB01000036.1"/>
</dbReference>
<comment type="caution">
    <text evidence="2">The sequence shown here is derived from an EMBL/GenBank/DDBJ whole genome shotgun (WGS) entry which is preliminary data.</text>
</comment>
<keyword evidence="1" id="KW-1133">Transmembrane helix</keyword>
<protein>
    <submittedName>
        <fullName evidence="2">Uncharacterized protein</fullName>
    </submittedName>
</protein>
<keyword evidence="1" id="KW-0812">Transmembrane</keyword>
<evidence type="ECO:0000313" key="3">
    <source>
        <dbReference type="Proteomes" id="UP000316092"/>
    </source>
</evidence>
<feature type="transmembrane region" description="Helical" evidence="1">
    <location>
        <begin position="6"/>
        <end position="24"/>
    </location>
</feature>
<accession>A0A553UHX0</accession>
<evidence type="ECO:0000256" key="1">
    <source>
        <dbReference type="SAM" id="Phobius"/>
    </source>
</evidence>
<keyword evidence="3" id="KW-1185">Reference proteome</keyword>
<evidence type="ECO:0000313" key="2">
    <source>
        <dbReference type="EMBL" id="TSA79814.1"/>
    </source>
</evidence>